<keyword evidence="2" id="KW-0285">Flavoprotein</keyword>
<evidence type="ECO:0000313" key="7">
    <source>
        <dbReference type="Proteomes" id="UP000054018"/>
    </source>
</evidence>
<dbReference type="InterPro" id="IPR002938">
    <property type="entry name" value="FAD-bd"/>
</dbReference>
<name>A0A0C9YSB8_9AGAM</name>
<dbReference type="InterPro" id="IPR050641">
    <property type="entry name" value="RIFMO-like"/>
</dbReference>
<dbReference type="SUPFAM" id="SSF51905">
    <property type="entry name" value="FAD/NAD(P)-binding domain"/>
    <property type="match status" value="1"/>
</dbReference>
<feature type="domain" description="FAD-binding" evidence="5">
    <location>
        <begin position="7"/>
        <end position="185"/>
    </location>
</feature>
<evidence type="ECO:0000256" key="4">
    <source>
        <dbReference type="ARBA" id="ARBA00023002"/>
    </source>
</evidence>
<evidence type="ECO:0000259" key="5">
    <source>
        <dbReference type="Pfam" id="PF01494"/>
    </source>
</evidence>
<comment type="cofactor">
    <cofactor evidence="1">
        <name>FAD</name>
        <dbReference type="ChEBI" id="CHEBI:57692"/>
    </cofactor>
</comment>
<reference evidence="7" key="2">
    <citation type="submission" date="2015-01" db="EMBL/GenBank/DDBJ databases">
        <title>Evolutionary Origins and Diversification of the Mycorrhizal Mutualists.</title>
        <authorList>
            <consortium name="DOE Joint Genome Institute"/>
            <consortium name="Mycorrhizal Genomics Consortium"/>
            <person name="Kohler A."/>
            <person name="Kuo A."/>
            <person name="Nagy L.G."/>
            <person name="Floudas D."/>
            <person name="Copeland A."/>
            <person name="Barry K.W."/>
            <person name="Cichocki N."/>
            <person name="Veneault-Fourrey C."/>
            <person name="LaButti K."/>
            <person name="Lindquist E.A."/>
            <person name="Lipzen A."/>
            <person name="Lundell T."/>
            <person name="Morin E."/>
            <person name="Murat C."/>
            <person name="Riley R."/>
            <person name="Ohm R."/>
            <person name="Sun H."/>
            <person name="Tunlid A."/>
            <person name="Henrissat B."/>
            <person name="Grigoriev I.V."/>
            <person name="Hibbett D.S."/>
            <person name="Martin F."/>
        </authorList>
    </citation>
    <scope>NUCLEOTIDE SEQUENCE [LARGE SCALE GENOMIC DNA]</scope>
    <source>
        <strain evidence="7">441</strain>
    </source>
</reference>
<evidence type="ECO:0000256" key="1">
    <source>
        <dbReference type="ARBA" id="ARBA00001974"/>
    </source>
</evidence>
<accession>A0A0C9YSB8</accession>
<evidence type="ECO:0000313" key="6">
    <source>
        <dbReference type="EMBL" id="KIK19526.1"/>
    </source>
</evidence>
<evidence type="ECO:0000256" key="2">
    <source>
        <dbReference type="ARBA" id="ARBA00022630"/>
    </source>
</evidence>
<keyword evidence="7" id="KW-1185">Reference proteome</keyword>
<dbReference type="PANTHER" id="PTHR43004:SF19">
    <property type="entry name" value="BINDING MONOOXYGENASE, PUTATIVE (JCVI)-RELATED"/>
    <property type="match status" value="1"/>
</dbReference>
<keyword evidence="3" id="KW-0274">FAD</keyword>
<dbReference type="STRING" id="765257.A0A0C9YSB8"/>
<dbReference type="PANTHER" id="PTHR43004">
    <property type="entry name" value="TRK SYSTEM POTASSIUM UPTAKE PROTEIN"/>
    <property type="match status" value="1"/>
</dbReference>
<dbReference type="Gene3D" id="3.50.50.60">
    <property type="entry name" value="FAD/NAD(P)-binding domain"/>
    <property type="match status" value="2"/>
</dbReference>
<protein>
    <recommendedName>
        <fullName evidence="5">FAD-binding domain-containing protein</fullName>
    </recommendedName>
</protein>
<sequence>MSFPRNTTVLIVGAGPTGLASALSLFHHGFKDFVVVDALVKGDNSSRAIVVHAATLEALDVIGCGDELVSKGTKLTRMDFDTRTGILARLPFDTLKPHTRHPYGLIIPQTFTEHVLGQKAASLGVTVHRPHRVVGMKVNADDTNLADITFEDGQVITTRYVIAADGARSTIRTIAGIGFADPKSDRGHESTTLAQLAPADVTFDNPELNNFTFRGVMSRNNFFLCASLPSTFNEYLAKETGKPCEDRIFRIACGAPVEEGPVPHAPSKAYIQNLIDRFGPLDLSSDPSVNPSGKGVCIKEIIWSSRVRTHSAIADTFFTRLSLNDSSKPEGAAILLVGDAAHIHSPVGGQGMNLGLRDAVFLGEVLAKHIKVTESIPVSEADHILTDFVAERRTRALEVIGFTKKLLSVGGMKETNLAWWLPISNVTLRDWVLWILGKVYYLRRQVIWNMSGLGRR</sequence>
<dbReference type="EMBL" id="KN833782">
    <property type="protein sequence ID" value="KIK19526.1"/>
    <property type="molecule type" value="Genomic_DNA"/>
</dbReference>
<dbReference type="Pfam" id="PF01494">
    <property type="entry name" value="FAD_binding_3"/>
    <property type="match status" value="2"/>
</dbReference>
<reference evidence="6 7" key="1">
    <citation type="submission" date="2014-04" db="EMBL/GenBank/DDBJ databases">
        <authorList>
            <consortium name="DOE Joint Genome Institute"/>
            <person name="Kuo A."/>
            <person name="Kohler A."/>
            <person name="Costa M.D."/>
            <person name="Nagy L.G."/>
            <person name="Floudas D."/>
            <person name="Copeland A."/>
            <person name="Barry K.W."/>
            <person name="Cichocki N."/>
            <person name="Veneault-Fourrey C."/>
            <person name="LaButti K."/>
            <person name="Lindquist E.A."/>
            <person name="Lipzen A."/>
            <person name="Lundell T."/>
            <person name="Morin E."/>
            <person name="Murat C."/>
            <person name="Sun H."/>
            <person name="Tunlid A."/>
            <person name="Henrissat B."/>
            <person name="Grigoriev I.V."/>
            <person name="Hibbett D.S."/>
            <person name="Martin F."/>
            <person name="Nordberg H.P."/>
            <person name="Cantor M.N."/>
            <person name="Hua S.X."/>
        </authorList>
    </citation>
    <scope>NUCLEOTIDE SEQUENCE [LARGE SCALE GENOMIC DNA]</scope>
    <source>
        <strain evidence="6 7">441</strain>
    </source>
</reference>
<gene>
    <name evidence="6" type="ORF">PISMIDRAFT_622631</name>
</gene>
<evidence type="ECO:0000256" key="3">
    <source>
        <dbReference type="ARBA" id="ARBA00022827"/>
    </source>
</evidence>
<dbReference type="InterPro" id="IPR036188">
    <property type="entry name" value="FAD/NAD-bd_sf"/>
</dbReference>
<dbReference type="Proteomes" id="UP000054018">
    <property type="component" value="Unassembled WGS sequence"/>
</dbReference>
<dbReference type="GO" id="GO:0071949">
    <property type="term" value="F:FAD binding"/>
    <property type="evidence" value="ECO:0007669"/>
    <property type="project" value="InterPro"/>
</dbReference>
<dbReference type="PRINTS" id="PR00420">
    <property type="entry name" value="RNGMNOXGNASE"/>
</dbReference>
<dbReference type="AlphaFoldDB" id="A0A0C9YSB8"/>
<dbReference type="HOGENOM" id="CLU_009665_20_0_1"/>
<dbReference type="OrthoDB" id="10016252at2759"/>
<feature type="domain" description="FAD-binding" evidence="5">
    <location>
        <begin position="334"/>
        <end position="372"/>
    </location>
</feature>
<organism evidence="6 7">
    <name type="scientific">Pisolithus microcarpus 441</name>
    <dbReference type="NCBI Taxonomy" id="765257"/>
    <lineage>
        <taxon>Eukaryota</taxon>
        <taxon>Fungi</taxon>
        <taxon>Dikarya</taxon>
        <taxon>Basidiomycota</taxon>
        <taxon>Agaricomycotina</taxon>
        <taxon>Agaricomycetes</taxon>
        <taxon>Agaricomycetidae</taxon>
        <taxon>Boletales</taxon>
        <taxon>Sclerodermatineae</taxon>
        <taxon>Pisolithaceae</taxon>
        <taxon>Pisolithus</taxon>
    </lineage>
</organism>
<proteinExistence type="predicted"/>
<dbReference type="GO" id="GO:0016709">
    <property type="term" value="F:oxidoreductase activity, acting on paired donors, with incorporation or reduction of molecular oxygen, NAD(P)H as one donor, and incorporation of one atom of oxygen"/>
    <property type="evidence" value="ECO:0007669"/>
    <property type="project" value="UniProtKB-ARBA"/>
</dbReference>
<keyword evidence="4" id="KW-0560">Oxidoreductase</keyword>